<proteinExistence type="predicted"/>
<dbReference type="InterPro" id="IPR001279">
    <property type="entry name" value="Metallo-B-lactamas"/>
</dbReference>
<dbReference type="PANTHER" id="PTHR42663">
    <property type="entry name" value="HYDROLASE C777.06C-RELATED-RELATED"/>
    <property type="match status" value="1"/>
</dbReference>
<feature type="domain" description="Metallo-beta-lactamase" evidence="2">
    <location>
        <begin position="60"/>
        <end position="243"/>
    </location>
</feature>
<dbReference type="Proteomes" id="UP000273675">
    <property type="component" value="Unassembled WGS sequence"/>
</dbReference>
<evidence type="ECO:0000256" key="1">
    <source>
        <dbReference type="SAM" id="MobiDB-lite"/>
    </source>
</evidence>
<dbReference type="InterPro" id="IPR036866">
    <property type="entry name" value="RibonucZ/Hydroxyglut_hydro"/>
</dbReference>
<dbReference type="AlphaFoldDB" id="A0A495DLL0"/>
<dbReference type="PANTHER" id="PTHR42663:SF6">
    <property type="entry name" value="HYDROLASE C777.06C-RELATED"/>
    <property type="match status" value="1"/>
</dbReference>
<evidence type="ECO:0000259" key="2">
    <source>
        <dbReference type="Pfam" id="PF12706"/>
    </source>
</evidence>
<dbReference type="SUPFAM" id="SSF56281">
    <property type="entry name" value="Metallo-hydrolase/oxidoreductase"/>
    <property type="match status" value="1"/>
</dbReference>
<evidence type="ECO:0000313" key="4">
    <source>
        <dbReference type="Proteomes" id="UP000273675"/>
    </source>
</evidence>
<feature type="region of interest" description="Disordered" evidence="1">
    <location>
        <begin position="1"/>
        <end position="30"/>
    </location>
</feature>
<dbReference type="Pfam" id="PF12706">
    <property type="entry name" value="Lactamase_B_2"/>
    <property type="match status" value="1"/>
</dbReference>
<accession>A0A495DLL0</accession>
<dbReference type="EMBL" id="RBIM01000002">
    <property type="protein sequence ID" value="RKR02808.1"/>
    <property type="molecule type" value="Genomic_DNA"/>
</dbReference>
<dbReference type="Gene3D" id="3.60.15.10">
    <property type="entry name" value="Ribonuclease Z/Hydroxyacylglutathione hydrolase-like"/>
    <property type="match status" value="1"/>
</dbReference>
<dbReference type="OrthoDB" id="9781189at2"/>
<comment type="caution">
    <text evidence="3">The sequence shown here is derived from an EMBL/GenBank/DDBJ whole genome shotgun (WGS) entry which is preliminary data.</text>
</comment>
<name>A0A495DLL0_9PROT</name>
<reference evidence="3 4" key="1">
    <citation type="submission" date="2018-10" db="EMBL/GenBank/DDBJ databases">
        <title>Genomic Encyclopedia of Type Strains, Phase IV (KMG-IV): sequencing the most valuable type-strain genomes for metagenomic binning, comparative biology and taxonomic classification.</title>
        <authorList>
            <person name="Goeker M."/>
        </authorList>
    </citation>
    <scope>NUCLEOTIDE SEQUENCE [LARGE SCALE GENOMIC DNA]</scope>
    <source>
        <strain evidence="3 4">DSM 4734</strain>
    </source>
</reference>
<gene>
    <name evidence="3" type="ORF">C7435_0747</name>
</gene>
<organism evidence="3 4">
    <name type="scientific">Maricaulis maris</name>
    <dbReference type="NCBI Taxonomy" id="74318"/>
    <lineage>
        <taxon>Bacteria</taxon>
        <taxon>Pseudomonadati</taxon>
        <taxon>Pseudomonadota</taxon>
        <taxon>Alphaproteobacteria</taxon>
        <taxon>Maricaulales</taxon>
        <taxon>Maricaulaceae</taxon>
        <taxon>Maricaulis</taxon>
    </lineage>
</organism>
<dbReference type="CDD" id="cd16279">
    <property type="entry name" value="metallo-hydrolase-like_MBL-fold"/>
    <property type="match status" value="1"/>
</dbReference>
<feature type="compositionally biased region" description="Low complexity" evidence="1">
    <location>
        <begin position="1"/>
        <end position="12"/>
    </location>
</feature>
<protein>
    <submittedName>
        <fullName evidence="3">Phosphoribosyl 1,2-cyclic phosphate phosphodiesterase</fullName>
    </submittedName>
</protein>
<sequence>MSGVTRLTLLGTGSSGGVPRANGDWGDCDPANPRNRRRRCSALVEHAHSQADLAGGEAVTRVVIDTSPDFREQMLSTAVTRIDGVLMTHDHADQTHGIDDLRAFAYLQRQRIPVWMDTATAKTLTTRFGYTFQAAPNSGYPPILDQRHMPAFGERVLVGGPGGEVAIIPFDQEHGRIRSLGFRIGQIAYSADINGLPEDSAEILDGVTCWVVDALRDEPHPTHFHVDAALAALSRVDATIGILTNLHITLDHAELAARLPDGVRPGHDGLMLEEVDGVISIRD</sequence>
<evidence type="ECO:0000313" key="3">
    <source>
        <dbReference type="EMBL" id="RKR02808.1"/>
    </source>
</evidence>